<reference evidence="1 2" key="1">
    <citation type="journal article" date="2018" name="Nat. Genet.">
        <title>The Rosa genome provides new insights in the design of modern roses.</title>
        <authorList>
            <person name="Bendahmane M."/>
        </authorList>
    </citation>
    <scope>NUCLEOTIDE SEQUENCE [LARGE SCALE GENOMIC DNA]</scope>
    <source>
        <strain evidence="2">cv. Old Blush</strain>
    </source>
</reference>
<dbReference type="AlphaFoldDB" id="A0A2P6RFF5"/>
<dbReference type="GO" id="GO:0016787">
    <property type="term" value="F:hydrolase activity"/>
    <property type="evidence" value="ECO:0007669"/>
    <property type="project" value="UniProtKB-KW"/>
</dbReference>
<keyword evidence="1" id="KW-0067">ATP-binding</keyword>
<keyword evidence="1" id="KW-0378">Hydrolase</keyword>
<dbReference type="STRING" id="74649.A0A2P6RFF5"/>
<dbReference type="Proteomes" id="UP000238479">
    <property type="component" value="Chromosome 3"/>
</dbReference>
<dbReference type="GO" id="GO:0003724">
    <property type="term" value="F:RNA helicase activity"/>
    <property type="evidence" value="ECO:0007669"/>
    <property type="project" value="UniProtKB-EC"/>
</dbReference>
<comment type="caution">
    <text evidence="1">The sequence shown here is derived from an EMBL/GenBank/DDBJ whole genome shotgun (WGS) entry which is preliminary data.</text>
</comment>
<dbReference type="Gramene" id="PRQ45173">
    <property type="protein sequence ID" value="PRQ45173"/>
    <property type="gene ID" value="RchiOBHm_Chr3g0487301"/>
</dbReference>
<dbReference type="EC" id="3.6.4.13" evidence="1"/>
<gene>
    <name evidence="1" type="ORF">RchiOBHm_Chr3g0487301</name>
</gene>
<organism evidence="1 2">
    <name type="scientific">Rosa chinensis</name>
    <name type="common">China rose</name>
    <dbReference type="NCBI Taxonomy" id="74649"/>
    <lineage>
        <taxon>Eukaryota</taxon>
        <taxon>Viridiplantae</taxon>
        <taxon>Streptophyta</taxon>
        <taxon>Embryophyta</taxon>
        <taxon>Tracheophyta</taxon>
        <taxon>Spermatophyta</taxon>
        <taxon>Magnoliopsida</taxon>
        <taxon>eudicotyledons</taxon>
        <taxon>Gunneridae</taxon>
        <taxon>Pentapetalae</taxon>
        <taxon>rosids</taxon>
        <taxon>fabids</taxon>
        <taxon>Rosales</taxon>
        <taxon>Rosaceae</taxon>
        <taxon>Rosoideae</taxon>
        <taxon>Rosoideae incertae sedis</taxon>
        <taxon>Rosa</taxon>
    </lineage>
</organism>
<sequence length="95" mass="10864">MLASSPHWTLTLSPRIAGGRYESRFRVGEVTCLDAADLPLLHLSLKSPSMTLERSGLFPTFDLMYMYSRSHPNRGFYQILVAFRILQVFDKQLAQ</sequence>
<evidence type="ECO:0000313" key="2">
    <source>
        <dbReference type="Proteomes" id="UP000238479"/>
    </source>
</evidence>
<keyword evidence="1" id="KW-0347">Helicase</keyword>
<evidence type="ECO:0000313" key="1">
    <source>
        <dbReference type="EMBL" id="PRQ45173.1"/>
    </source>
</evidence>
<name>A0A2P6RFF5_ROSCH</name>
<dbReference type="EMBL" id="PDCK01000041">
    <property type="protein sequence ID" value="PRQ45173.1"/>
    <property type="molecule type" value="Genomic_DNA"/>
</dbReference>
<keyword evidence="1" id="KW-0547">Nucleotide-binding</keyword>
<proteinExistence type="predicted"/>
<protein>
    <submittedName>
        <fullName evidence="1">Putative RNA helicase</fullName>
        <ecNumber evidence="1">3.6.4.13</ecNumber>
    </submittedName>
</protein>
<dbReference type="Gene3D" id="1.20.272.40">
    <property type="match status" value="1"/>
</dbReference>
<keyword evidence="2" id="KW-1185">Reference proteome</keyword>
<accession>A0A2P6RFF5</accession>